<name>A0A7C5PAH5_THELI</name>
<dbReference type="GO" id="GO:0004386">
    <property type="term" value="F:helicase activity"/>
    <property type="evidence" value="ECO:0007669"/>
    <property type="project" value="UniProtKB-KW"/>
</dbReference>
<gene>
    <name evidence="1" type="ORF">ENL40_08780</name>
</gene>
<protein>
    <submittedName>
        <fullName evidence="1">RNA helicase</fullName>
    </submittedName>
</protein>
<proteinExistence type="predicted"/>
<comment type="caution">
    <text evidence="1">The sequence shown here is derived from an EMBL/GenBank/DDBJ whole genome shotgun (WGS) entry which is preliminary data.</text>
</comment>
<dbReference type="EMBL" id="DRTU01000355">
    <property type="protein sequence ID" value="HHI01530.1"/>
    <property type="molecule type" value="Genomic_DNA"/>
</dbReference>
<reference evidence="1" key="1">
    <citation type="journal article" date="2020" name="mSystems">
        <title>Genome- and Community-Level Interaction Insights into Carbon Utilization and Element Cycling Functions of Hydrothermarchaeota in Hydrothermal Sediment.</title>
        <authorList>
            <person name="Zhou Z."/>
            <person name="Liu Y."/>
            <person name="Xu W."/>
            <person name="Pan J."/>
            <person name="Luo Z.H."/>
            <person name="Li M."/>
        </authorList>
    </citation>
    <scope>NUCLEOTIDE SEQUENCE [LARGE SCALE GENOMIC DNA]</scope>
    <source>
        <strain evidence="1">HyVt-93</strain>
    </source>
</reference>
<keyword evidence="1" id="KW-0067">ATP-binding</keyword>
<dbReference type="AlphaFoldDB" id="A0A7C5PAH5"/>
<organism evidence="1">
    <name type="scientific">Thermococcus litoralis</name>
    <dbReference type="NCBI Taxonomy" id="2265"/>
    <lineage>
        <taxon>Archaea</taxon>
        <taxon>Methanobacteriati</taxon>
        <taxon>Methanobacteriota</taxon>
        <taxon>Thermococci</taxon>
        <taxon>Thermococcales</taxon>
        <taxon>Thermococcaceae</taxon>
        <taxon>Thermococcus</taxon>
    </lineage>
</organism>
<keyword evidence="1" id="KW-0347">Helicase</keyword>
<evidence type="ECO:0000313" key="1">
    <source>
        <dbReference type="EMBL" id="HHI01530.1"/>
    </source>
</evidence>
<accession>A0A7C5PAH5</accession>
<dbReference type="Proteomes" id="UP000886217">
    <property type="component" value="Unassembled WGS sequence"/>
</dbReference>
<sequence length="134" mass="15989">MLFVIRRGRKDSELEAFYIENEPEKLSQIQNLKAERIFRLIMRDKRLFKVLEGSKYQNPKEIEKMLRTARIVLTSDAAEWEEYFKIRLQNKKVGKAELCRLCFLNGKITVLTEGNRIKHHHEFICESCAEEELK</sequence>
<keyword evidence="1" id="KW-0547">Nucleotide-binding</keyword>
<keyword evidence="1" id="KW-0378">Hydrolase</keyword>
<feature type="non-terminal residue" evidence="1">
    <location>
        <position position="134"/>
    </location>
</feature>